<dbReference type="OrthoDB" id="2554322at2759"/>
<gene>
    <name evidence="2" type="ORF">FIBSPDRAFT_965029</name>
</gene>
<name>A0A165X3N0_9AGAM</name>
<feature type="compositionally biased region" description="Low complexity" evidence="1">
    <location>
        <begin position="662"/>
        <end position="672"/>
    </location>
</feature>
<feature type="region of interest" description="Disordered" evidence="1">
    <location>
        <begin position="603"/>
        <end position="629"/>
    </location>
</feature>
<proteinExistence type="predicted"/>
<feature type="compositionally biased region" description="Basic and acidic residues" evidence="1">
    <location>
        <begin position="57"/>
        <end position="66"/>
    </location>
</feature>
<evidence type="ECO:0000256" key="1">
    <source>
        <dbReference type="SAM" id="MobiDB-lite"/>
    </source>
</evidence>
<feature type="region of interest" description="Disordered" evidence="1">
    <location>
        <begin position="320"/>
        <end position="360"/>
    </location>
</feature>
<feature type="compositionally biased region" description="Polar residues" evidence="1">
    <location>
        <begin position="911"/>
        <end position="921"/>
    </location>
</feature>
<feature type="region of interest" description="Disordered" evidence="1">
    <location>
        <begin position="801"/>
        <end position="941"/>
    </location>
</feature>
<feature type="compositionally biased region" description="Basic and acidic residues" evidence="1">
    <location>
        <begin position="739"/>
        <end position="748"/>
    </location>
</feature>
<organism evidence="2 3">
    <name type="scientific">Athelia psychrophila</name>
    <dbReference type="NCBI Taxonomy" id="1759441"/>
    <lineage>
        <taxon>Eukaryota</taxon>
        <taxon>Fungi</taxon>
        <taxon>Dikarya</taxon>
        <taxon>Basidiomycota</taxon>
        <taxon>Agaricomycotina</taxon>
        <taxon>Agaricomycetes</taxon>
        <taxon>Agaricomycetidae</taxon>
        <taxon>Atheliales</taxon>
        <taxon>Atheliaceae</taxon>
        <taxon>Athelia</taxon>
    </lineage>
</organism>
<evidence type="ECO:0000313" key="3">
    <source>
        <dbReference type="Proteomes" id="UP000076532"/>
    </source>
</evidence>
<feature type="region of interest" description="Disordered" evidence="1">
    <location>
        <begin position="50"/>
        <end position="107"/>
    </location>
</feature>
<feature type="compositionally biased region" description="Basic and acidic residues" evidence="1">
    <location>
        <begin position="466"/>
        <end position="479"/>
    </location>
</feature>
<dbReference type="Proteomes" id="UP000076532">
    <property type="component" value="Unassembled WGS sequence"/>
</dbReference>
<feature type="region of interest" description="Disordered" evidence="1">
    <location>
        <begin position="448"/>
        <end position="479"/>
    </location>
</feature>
<dbReference type="AlphaFoldDB" id="A0A165X3N0"/>
<feature type="region of interest" description="Disordered" evidence="1">
    <location>
        <begin position="658"/>
        <end position="692"/>
    </location>
</feature>
<accession>A0A165X3N0</accession>
<feature type="compositionally biased region" description="Polar residues" evidence="1">
    <location>
        <begin position="341"/>
        <end position="350"/>
    </location>
</feature>
<feature type="compositionally biased region" description="Low complexity" evidence="1">
    <location>
        <begin position="330"/>
        <end position="339"/>
    </location>
</feature>
<feature type="compositionally biased region" description="Low complexity" evidence="1">
    <location>
        <begin position="679"/>
        <end position="692"/>
    </location>
</feature>
<feature type="compositionally biased region" description="Basic and acidic residues" evidence="1">
    <location>
        <begin position="819"/>
        <end position="830"/>
    </location>
</feature>
<reference evidence="2 3" key="1">
    <citation type="journal article" date="2016" name="Mol. Biol. Evol.">
        <title>Comparative Genomics of Early-Diverging Mushroom-Forming Fungi Provides Insights into the Origins of Lignocellulose Decay Capabilities.</title>
        <authorList>
            <person name="Nagy L.G."/>
            <person name="Riley R."/>
            <person name="Tritt A."/>
            <person name="Adam C."/>
            <person name="Daum C."/>
            <person name="Floudas D."/>
            <person name="Sun H."/>
            <person name="Yadav J.S."/>
            <person name="Pangilinan J."/>
            <person name="Larsson K.H."/>
            <person name="Matsuura K."/>
            <person name="Barry K."/>
            <person name="Labutti K."/>
            <person name="Kuo R."/>
            <person name="Ohm R.A."/>
            <person name="Bhattacharya S.S."/>
            <person name="Shirouzu T."/>
            <person name="Yoshinaga Y."/>
            <person name="Martin F.M."/>
            <person name="Grigoriev I.V."/>
            <person name="Hibbett D.S."/>
        </authorList>
    </citation>
    <scope>NUCLEOTIDE SEQUENCE [LARGE SCALE GENOMIC DNA]</scope>
    <source>
        <strain evidence="2 3">CBS 109695</strain>
    </source>
</reference>
<keyword evidence="3" id="KW-1185">Reference proteome</keyword>
<feature type="compositionally biased region" description="Polar residues" evidence="1">
    <location>
        <begin position="891"/>
        <end position="901"/>
    </location>
</feature>
<evidence type="ECO:0000313" key="2">
    <source>
        <dbReference type="EMBL" id="KZP08166.1"/>
    </source>
</evidence>
<protein>
    <submittedName>
        <fullName evidence="2">Uncharacterized protein</fullName>
    </submittedName>
</protein>
<sequence>MFLADINHLASLFAAARALERIEARTRSNRELWAQVPDMQVDSNWSVHNTYQRHQRHQENEKDKIDAAPGSIRPRYTTDATATQPREAPPRVEEEEEPNEPGQTHTLPHEVLGADLSAALESWSASAVRGAAAAAHVELAAGIWRRDVRKQAEQVAGHRRERARCLRRGSCGGEGGEWGADTRAGRRGSAGSACLEGRADCSESAARVAGDGKNRHHIVEPSLRHERKWSQHLRRAGCLLSGLLSGLSALQRLCTEKTPAHAARALVGVRALVERAERERVRVVGRRPEPPAAQAQRLRAALARAAADEEVAAAARALGRATPAPPPSALSPSPLSPLSTHLESSISTLPGSASGTAGAAAGAVPRRNSLGDLKIPTRISQAQVSLRRDLGLVREFAGSVEQLRTLETSYRTLLASVQSIVDAIPLSAPIPASPPPPPVANTHFFHLSRTGSTKKTTRKRSNTGPVREKERERERQKERERLRQALGALEGKYRISWECAELLIELGGGTPSPRARDHALVILREMLDGDGPRRISEEPVGTSAGEGVYVNRGWRWGDAMSSTVTLPPSEGEAAKKRRRGMGMGMGMVGLSGFREMLRAMKKQPSTRSFTPSFGDPDATPTKAGGGLLGMGKRKPSKLFSGLGLVAGPAYPSTFSPAPAVPPALSSSSSAADAQKRHVSATSRLSGLSSGLSSVGRAASTTLVNASTDSLPSCYTTDKKGSGRWARRLSLVSRAGSSVREGREGEEGRAHRRGVSGGSGGVLGAARPSLASIFRLGQKSKPSPSSDGAASSVDSISISVDHAHDSEHGFSTSEEEDWDRMDSASDLEHAAKALGAGDGLSTVKGKGRSPYLHGQEPQLSSSHLRPVTPKMGPEASRSSIFGGGDAHIRPTRLSNVEENGTGSKALRKGKNRSSLPVPSLSRTKSRMALKSDSVRSAPPQSAELSEFKLAMTPENIKPLLENAREVHVRLEECIAELKVLLASTTPC</sequence>
<feature type="region of interest" description="Disordered" evidence="1">
    <location>
        <begin position="733"/>
        <end position="762"/>
    </location>
</feature>
<feature type="compositionally biased region" description="Low complexity" evidence="1">
    <location>
        <begin position="351"/>
        <end position="360"/>
    </location>
</feature>
<dbReference type="STRING" id="436010.A0A165X3N0"/>
<dbReference type="EMBL" id="KV417729">
    <property type="protein sequence ID" value="KZP08166.1"/>
    <property type="molecule type" value="Genomic_DNA"/>
</dbReference>